<evidence type="ECO:0000313" key="1">
    <source>
        <dbReference type="EMBL" id="MDS1821084.1"/>
    </source>
</evidence>
<gene>
    <name evidence="1" type="ORF">QX249_10470</name>
</gene>
<reference evidence="1" key="1">
    <citation type="submission" date="2023-06" db="EMBL/GenBank/DDBJ databases">
        <title>Genomic Diversity of Vibrio spp. and Metagenomic Analysis of Pathogens in Florida Gulf Coastal Waters Following Hurricane Ian.</title>
        <authorList>
            <person name="Brumfield K.D."/>
        </authorList>
    </citation>
    <scope>NUCLEOTIDE SEQUENCE</scope>
    <source>
        <strain evidence="1">WBS2B-138</strain>
    </source>
</reference>
<name>A0AAW8Q0H9_VIBPH</name>
<dbReference type="EMBL" id="JAUHGG010000003">
    <property type="protein sequence ID" value="MDS1821084.1"/>
    <property type="molecule type" value="Genomic_DNA"/>
</dbReference>
<accession>A0AAW8Q0H9</accession>
<organism evidence="1 2">
    <name type="scientific">Vibrio parahaemolyticus</name>
    <dbReference type="NCBI Taxonomy" id="670"/>
    <lineage>
        <taxon>Bacteria</taxon>
        <taxon>Pseudomonadati</taxon>
        <taxon>Pseudomonadota</taxon>
        <taxon>Gammaproteobacteria</taxon>
        <taxon>Vibrionales</taxon>
        <taxon>Vibrionaceae</taxon>
        <taxon>Vibrio</taxon>
    </lineage>
</organism>
<sequence length="251" mass="29313">MTTINVNNVYPISVIPKRCRKPRQKFIADQFQVTIREADPKTIILLAEWNEPLQYENQSYRKKLYRYNGELYTQAIKNQPAGKNNTIYELQDFLDNAQRENLLDSHFNSPFHSHPLAIYRFAQQDFHKLLRHENLSEENYRDVLFSGRDEVQEKMQSAADNYLIFDGQLLEVEAESAITIQQSGYGFVSVSVGRESYSPSRIPNFRFDMIESAEKEAIKLAEAVDNKQVYGFSMVEEVKNKFKELDIKTYA</sequence>
<dbReference type="Proteomes" id="UP001253193">
    <property type="component" value="Unassembled WGS sequence"/>
</dbReference>
<proteinExistence type="predicted"/>
<comment type="caution">
    <text evidence="1">The sequence shown here is derived from an EMBL/GenBank/DDBJ whole genome shotgun (WGS) entry which is preliminary data.</text>
</comment>
<protein>
    <submittedName>
        <fullName evidence="1">Uncharacterized protein</fullName>
    </submittedName>
</protein>
<evidence type="ECO:0000313" key="2">
    <source>
        <dbReference type="Proteomes" id="UP001253193"/>
    </source>
</evidence>
<dbReference type="AlphaFoldDB" id="A0AAW8Q0H9"/>
<dbReference type="RefSeq" id="WP_311019911.1">
    <property type="nucleotide sequence ID" value="NZ_JAUHGG010000003.1"/>
</dbReference>